<dbReference type="Proteomes" id="UP001217485">
    <property type="component" value="Unassembled WGS sequence"/>
</dbReference>
<evidence type="ECO:0000313" key="2">
    <source>
        <dbReference type="Proteomes" id="UP001217485"/>
    </source>
</evidence>
<accession>A0ABT5CJY6</accession>
<proteinExistence type="predicted"/>
<protein>
    <recommendedName>
        <fullName evidence="3">Repeat-companion domain protein</fullName>
    </recommendedName>
</protein>
<dbReference type="EMBL" id="JAQNDK010000006">
    <property type="protein sequence ID" value="MDC0685402.1"/>
    <property type="molecule type" value="Genomic_DNA"/>
</dbReference>
<evidence type="ECO:0000313" key="1">
    <source>
        <dbReference type="EMBL" id="MDC0685402.1"/>
    </source>
</evidence>
<keyword evidence="2" id="KW-1185">Reference proteome</keyword>
<organism evidence="1 2">
    <name type="scientific">Sorangium atrum</name>
    <dbReference type="NCBI Taxonomy" id="2995308"/>
    <lineage>
        <taxon>Bacteria</taxon>
        <taxon>Pseudomonadati</taxon>
        <taxon>Myxococcota</taxon>
        <taxon>Polyangia</taxon>
        <taxon>Polyangiales</taxon>
        <taxon>Polyangiaceae</taxon>
        <taxon>Sorangium</taxon>
    </lineage>
</organism>
<dbReference type="SUPFAM" id="SSF52047">
    <property type="entry name" value="RNI-like"/>
    <property type="match status" value="1"/>
</dbReference>
<gene>
    <name evidence="1" type="ORF">POL72_47290</name>
</gene>
<comment type="caution">
    <text evidence="1">The sequence shown here is derived from an EMBL/GenBank/DDBJ whole genome shotgun (WGS) entry which is preliminary data.</text>
</comment>
<sequence length="399" mass="44504">MNDRELEAALRRDPTDAQTWLAYAETLRAAGDPLAELIEWERRVRADEAGAWQARRRAREELRGEWELSDKDGVDGEFEWGLFKVRRVRKHHAACLWRLTRVRLLDASSLELEQVPRAELEECLAALESLKPRRLLLSDALLDAGDALTLARAPAATMLRQLVLEASDASFEGDAVMAEFARVLPKEELEQLGLWNLRIGDAGLEALHGAGAWLQLRHLSLGFNERVLSGSLCTLFEGGCWPRLERLALGCSEVDASVMPRLSGLPLTARLRSLSLWGTPAGPAFWREMAESASWASLQRLNVEESDFDDAAAYALSHARDRSLELLMSFFTPLGADAALSLLRAEGLPSLRLLANITSATPEQMAELRGFGQRFTLGSVHDCGTPQWIVRDHFQMDPW</sequence>
<name>A0ABT5CJY6_9BACT</name>
<reference evidence="1 2" key="1">
    <citation type="submission" date="2023-01" db="EMBL/GenBank/DDBJ databases">
        <title>Minimal conservation of predation-associated metabolite biosynthetic gene clusters underscores biosynthetic potential of Myxococcota including descriptions for ten novel species: Archangium lansinium sp. nov., Myxococcus landrumus sp. nov., Nannocystis bai.</title>
        <authorList>
            <person name="Ahearne A."/>
            <person name="Stevens C."/>
            <person name="Dowd S."/>
        </authorList>
    </citation>
    <scope>NUCLEOTIDE SEQUENCE [LARGE SCALE GENOMIC DNA]</scope>
    <source>
        <strain evidence="1 2">WIWO2</strain>
    </source>
</reference>
<dbReference type="InterPro" id="IPR032675">
    <property type="entry name" value="LRR_dom_sf"/>
</dbReference>
<dbReference type="RefSeq" id="WP_272103662.1">
    <property type="nucleotide sequence ID" value="NZ_JAQNDK010000006.1"/>
</dbReference>
<evidence type="ECO:0008006" key="3">
    <source>
        <dbReference type="Google" id="ProtNLM"/>
    </source>
</evidence>
<dbReference type="Gene3D" id="3.80.10.10">
    <property type="entry name" value="Ribonuclease Inhibitor"/>
    <property type="match status" value="1"/>
</dbReference>